<dbReference type="SUPFAM" id="SSF53187">
    <property type="entry name" value="Zn-dependent exopeptidases"/>
    <property type="match status" value="1"/>
</dbReference>
<dbReference type="InterPro" id="IPR013783">
    <property type="entry name" value="Ig-like_fold"/>
</dbReference>
<dbReference type="InterPro" id="IPR036116">
    <property type="entry name" value="FN3_sf"/>
</dbReference>
<gene>
    <name evidence="6" type="ORF">SAMN05421638_1553</name>
</gene>
<evidence type="ECO:0000313" key="7">
    <source>
        <dbReference type="Proteomes" id="UP000242560"/>
    </source>
</evidence>
<dbReference type="InterPro" id="IPR007484">
    <property type="entry name" value="Peptidase_M28"/>
</dbReference>
<dbReference type="AlphaFoldDB" id="A0A1I3M6L4"/>
<dbReference type="EMBL" id="FORQ01000002">
    <property type="protein sequence ID" value="SFI92470.1"/>
    <property type="molecule type" value="Genomic_DNA"/>
</dbReference>
<dbReference type="CDD" id="cd00063">
    <property type="entry name" value="FN3"/>
    <property type="match status" value="1"/>
</dbReference>
<proteinExistence type="predicted"/>
<feature type="domain" description="Fibronectin type-III" evidence="5">
    <location>
        <begin position="362"/>
        <end position="447"/>
    </location>
</feature>
<dbReference type="PANTHER" id="PTHR12147:SF26">
    <property type="entry name" value="PEPTIDASE M28 DOMAIN-CONTAINING PROTEIN"/>
    <property type="match status" value="1"/>
</dbReference>
<dbReference type="GO" id="GO:0005576">
    <property type="term" value="C:extracellular region"/>
    <property type="evidence" value="ECO:0007669"/>
    <property type="project" value="UniProtKB-SubCell"/>
</dbReference>
<protein>
    <submittedName>
        <fullName evidence="6">Peptidase family M28</fullName>
    </submittedName>
</protein>
<feature type="signal peptide" evidence="4">
    <location>
        <begin position="1"/>
        <end position="18"/>
    </location>
</feature>
<dbReference type="Proteomes" id="UP000242560">
    <property type="component" value="Unassembled WGS sequence"/>
</dbReference>
<dbReference type="InterPro" id="IPR045175">
    <property type="entry name" value="M28_fam"/>
</dbReference>
<keyword evidence="3" id="KW-0378">Hydrolase</keyword>
<name>A0A1I3M6L4_9FLAO</name>
<keyword evidence="7" id="KW-1185">Reference proteome</keyword>
<dbReference type="GO" id="GO:0008235">
    <property type="term" value="F:metalloexopeptidase activity"/>
    <property type="evidence" value="ECO:0007669"/>
    <property type="project" value="InterPro"/>
</dbReference>
<dbReference type="PROSITE" id="PS50853">
    <property type="entry name" value="FN3"/>
    <property type="match status" value="1"/>
</dbReference>
<keyword evidence="2" id="KW-0964">Secreted</keyword>
<evidence type="ECO:0000256" key="4">
    <source>
        <dbReference type="SAM" id="SignalP"/>
    </source>
</evidence>
<dbReference type="InterPro" id="IPR003961">
    <property type="entry name" value="FN3_dom"/>
</dbReference>
<dbReference type="Gene3D" id="2.60.40.10">
    <property type="entry name" value="Immunoglobulins"/>
    <property type="match status" value="1"/>
</dbReference>
<dbReference type="RefSeq" id="WP_089819815.1">
    <property type="nucleotide sequence ID" value="NZ_FORQ01000002.1"/>
</dbReference>
<reference evidence="7" key="1">
    <citation type="submission" date="2016-10" db="EMBL/GenBank/DDBJ databases">
        <authorList>
            <person name="Varghese N."/>
            <person name="Submissions S."/>
        </authorList>
    </citation>
    <scope>NUCLEOTIDE SEQUENCE [LARGE SCALE GENOMIC DNA]</scope>
    <source>
        <strain evidence="7">DSM 22251</strain>
    </source>
</reference>
<sequence length="447" mass="49304">MKKTLFFISLLAITVLNAQKMPKDPEISAYVDAVSKDSLRANIEKLVSFGTRHTLSSTTDKNQGIGAARNWVLSKFKNYAKNSGGRMEVFLQNQDLQPDGKRVNKAINLGNAVVFLKGTDPSDNRIIIISGHLDSRVSDVLNSTSPAPGANDDGSGVAAVIESARVLSKSKFPSSILFVAVSGEEQGLLGAQMLADKAKAENWNIQAVLNNDMIGNNSFDAKKNEGTPKLRVFSEGLSAFETEKNAARTRNLGLENDGNARQLARYVKEIGEKYVKNIDIKLIYRNDRFLRGGDHTPFVNHGFTGVRLTDYYENYDHQHQDLRTEDGIKYGDLIEFMDFDYLKTNTAVNVAVMANLAKSTPPPVNVLMDVKELSNSTKLMWEKPAAGTAKGYNILYRETSSPVWTDKIFTTETTFTVPLSKDNFIFAVQSVSSSGNESLPVIPKISR</sequence>
<dbReference type="Pfam" id="PF04389">
    <property type="entry name" value="Peptidase_M28"/>
    <property type="match status" value="1"/>
</dbReference>
<keyword evidence="3" id="KW-0645">Protease</keyword>
<dbReference type="SUPFAM" id="SSF49265">
    <property type="entry name" value="Fibronectin type III"/>
    <property type="match status" value="1"/>
</dbReference>
<evidence type="ECO:0000313" key="6">
    <source>
        <dbReference type="EMBL" id="SFI92470.1"/>
    </source>
</evidence>
<organism evidence="6 7">
    <name type="scientific">Kaistella treverensis</name>
    <dbReference type="NCBI Taxonomy" id="631455"/>
    <lineage>
        <taxon>Bacteria</taxon>
        <taxon>Pseudomonadati</taxon>
        <taxon>Bacteroidota</taxon>
        <taxon>Flavobacteriia</taxon>
        <taxon>Flavobacteriales</taxon>
        <taxon>Weeksellaceae</taxon>
        <taxon>Chryseobacterium group</taxon>
        <taxon>Kaistella</taxon>
    </lineage>
</organism>
<comment type="subcellular location">
    <subcellularLocation>
        <location evidence="1">Secreted</location>
    </subcellularLocation>
</comment>
<dbReference type="PANTHER" id="PTHR12147">
    <property type="entry name" value="METALLOPEPTIDASE M28 FAMILY MEMBER"/>
    <property type="match status" value="1"/>
</dbReference>
<keyword evidence="4" id="KW-0732">Signal</keyword>
<evidence type="ECO:0000256" key="2">
    <source>
        <dbReference type="ARBA" id="ARBA00022525"/>
    </source>
</evidence>
<dbReference type="GO" id="GO:0006508">
    <property type="term" value="P:proteolysis"/>
    <property type="evidence" value="ECO:0007669"/>
    <property type="project" value="InterPro"/>
</dbReference>
<evidence type="ECO:0000256" key="1">
    <source>
        <dbReference type="ARBA" id="ARBA00004613"/>
    </source>
</evidence>
<feature type="chain" id="PRO_5015333746" evidence="4">
    <location>
        <begin position="19"/>
        <end position="447"/>
    </location>
</feature>
<keyword evidence="3" id="KW-0482">Metalloprotease</keyword>
<accession>A0A1I3M6L4</accession>
<evidence type="ECO:0000259" key="5">
    <source>
        <dbReference type="PROSITE" id="PS50853"/>
    </source>
</evidence>
<dbReference type="Gene3D" id="3.40.630.10">
    <property type="entry name" value="Zn peptidases"/>
    <property type="match status" value="1"/>
</dbReference>
<evidence type="ECO:0000256" key="3">
    <source>
        <dbReference type="ARBA" id="ARBA00023049"/>
    </source>
</evidence>